<dbReference type="PROSITE" id="PS00617">
    <property type="entry name" value="RECF_1"/>
    <property type="match status" value="1"/>
</dbReference>
<dbReference type="Gene3D" id="3.40.50.300">
    <property type="entry name" value="P-loop containing nucleotide triphosphate hydrolases"/>
    <property type="match status" value="1"/>
</dbReference>
<accession>A0A1Y3PJQ5</accession>
<keyword evidence="7 12" id="KW-0227">DNA damage</keyword>
<dbReference type="GO" id="GO:0006260">
    <property type="term" value="P:DNA replication"/>
    <property type="evidence" value="ECO:0007669"/>
    <property type="project" value="UniProtKB-UniRule"/>
</dbReference>
<evidence type="ECO:0000256" key="3">
    <source>
        <dbReference type="ARBA" id="ARBA00020170"/>
    </source>
</evidence>
<keyword evidence="4 12" id="KW-0963">Cytoplasm</keyword>
<organism evidence="15 16">
    <name type="scientific">Bacillus thermozeamaize</name>
    <dbReference type="NCBI Taxonomy" id="230954"/>
    <lineage>
        <taxon>Bacteria</taxon>
        <taxon>Bacillati</taxon>
        <taxon>Bacillota</taxon>
        <taxon>Bacilli</taxon>
        <taxon>Bacillales</taxon>
        <taxon>Bacillaceae</taxon>
        <taxon>Bacillus</taxon>
    </lineage>
</organism>
<dbReference type="GO" id="GO:0005524">
    <property type="term" value="F:ATP binding"/>
    <property type="evidence" value="ECO:0007669"/>
    <property type="project" value="UniProtKB-UniRule"/>
</dbReference>
<dbReference type="GO" id="GO:0009432">
    <property type="term" value="P:SOS response"/>
    <property type="evidence" value="ECO:0007669"/>
    <property type="project" value="UniProtKB-UniRule"/>
</dbReference>
<dbReference type="InterPro" id="IPR003395">
    <property type="entry name" value="RecF/RecN/SMC_N"/>
</dbReference>
<evidence type="ECO:0000256" key="13">
    <source>
        <dbReference type="RuleBase" id="RU000578"/>
    </source>
</evidence>
<gene>
    <name evidence="12" type="primary">recF</name>
    <name evidence="15" type="ORF">BAA01_04725</name>
</gene>
<dbReference type="GO" id="GO:0005737">
    <property type="term" value="C:cytoplasm"/>
    <property type="evidence" value="ECO:0007669"/>
    <property type="project" value="UniProtKB-SubCell"/>
</dbReference>
<dbReference type="Pfam" id="PF02463">
    <property type="entry name" value="SMC_N"/>
    <property type="match status" value="1"/>
</dbReference>
<name>A0A1Y3PJQ5_9BACI</name>
<keyword evidence="6 12" id="KW-0547">Nucleotide-binding</keyword>
<dbReference type="NCBIfam" id="TIGR00611">
    <property type="entry name" value="recf"/>
    <property type="match status" value="1"/>
</dbReference>
<evidence type="ECO:0000256" key="7">
    <source>
        <dbReference type="ARBA" id="ARBA00022763"/>
    </source>
</evidence>
<protein>
    <recommendedName>
        <fullName evidence="3 12">DNA replication and repair protein RecF</fullName>
    </recommendedName>
</protein>
<evidence type="ECO:0000256" key="6">
    <source>
        <dbReference type="ARBA" id="ARBA00022741"/>
    </source>
</evidence>
<dbReference type="InterPro" id="IPR001238">
    <property type="entry name" value="DNA-binding_RecF"/>
</dbReference>
<dbReference type="CDD" id="cd03242">
    <property type="entry name" value="ABC_RecF"/>
    <property type="match status" value="1"/>
</dbReference>
<sequence length="370" mass="42652">MFLSELSLQNFRNYKECQLAFCRPLNIFFGQNAQGKTNLLEAIFLLAMAKSHRTSQDRQLIGWGEEEARIAGRLTRQGREVELSLHLSGRGKTARINRLEQQRLSDFIGHLNVVMFAPEDVNLVKEGPGRRRRFLDMEIGQVSPSYLYDLTRYHRLIQQRNRFLKTGEAARQLALLDTWDEQLAQIGVKILQKRLQFIKNLQNWAAALHEQVTQGREHLELRYQMTIPLRQQDNLEENVAAYYRALVEARPQEMRRGTSLVGPHRDDLRILVNGKDVQMFGSQGQQRTAALSLKLAEIELIREEVGEYPLLLLDDVLSELDVQRQSYLISGIRPEVQTFITTTHLEGMEGAILDTADVYHVESGQVRKTM</sequence>
<reference evidence="16" key="1">
    <citation type="submission" date="2016-06" db="EMBL/GenBank/DDBJ databases">
        <authorList>
            <person name="Nascimento L."/>
            <person name="Pereira R.V."/>
            <person name="Martins L.F."/>
            <person name="Quaggio R.B."/>
            <person name="Silva A.M."/>
            <person name="Setubal J.C."/>
        </authorList>
    </citation>
    <scope>NUCLEOTIDE SEQUENCE [LARGE SCALE GENOMIC DNA]</scope>
</reference>
<dbReference type="PANTHER" id="PTHR32182">
    <property type="entry name" value="DNA REPLICATION AND REPAIR PROTEIN RECF"/>
    <property type="match status" value="1"/>
</dbReference>
<evidence type="ECO:0000256" key="4">
    <source>
        <dbReference type="ARBA" id="ARBA00022490"/>
    </source>
</evidence>
<proteinExistence type="inferred from homology"/>
<keyword evidence="5 12" id="KW-0235">DNA replication</keyword>
<comment type="caution">
    <text evidence="15">The sequence shown here is derived from an EMBL/GenBank/DDBJ whole genome shotgun (WGS) entry which is preliminary data.</text>
</comment>
<comment type="similarity">
    <text evidence="2 12 13">Belongs to the RecF family.</text>
</comment>
<dbReference type="Proteomes" id="UP000196475">
    <property type="component" value="Unassembled WGS sequence"/>
</dbReference>
<dbReference type="PROSITE" id="PS00618">
    <property type="entry name" value="RECF_2"/>
    <property type="match status" value="1"/>
</dbReference>
<evidence type="ECO:0000256" key="1">
    <source>
        <dbReference type="ARBA" id="ARBA00004496"/>
    </source>
</evidence>
<dbReference type="Gene3D" id="1.20.1050.90">
    <property type="entry name" value="RecF/RecN/SMC, N-terminal domain"/>
    <property type="match status" value="1"/>
</dbReference>
<evidence type="ECO:0000256" key="2">
    <source>
        <dbReference type="ARBA" id="ARBA00008016"/>
    </source>
</evidence>
<dbReference type="InterPro" id="IPR018078">
    <property type="entry name" value="DNA-binding_RecF_CS"/>
</dbReference>
<evidence type="ECO:0000256" key="10">
    <source>
        <dbReference type="ARBA" id="ARBA00023204"/>
    </source>
</evidence>
<dbReference type="InterPro" id="IPR042174">
    <property type="entry name" value="RecF_2"/>
</dbReference>
<dbReference type="GO" id="GO:0000731">
    <property type="term" value="P:DNA synthesis involved in DNA repair"/>
    <property type="evidence" value="ECO:0007669"/>
    <property type="project" value="TreeGrafter"/>
</dbReference>
<comment type="function">
    <text evidence="12 13">The RecF protein is involved in DNA metabolism; it is required for DNA replication and normal SOS inducibility. RecF binds preferentially to single-stranded, linear DNA. It also seems to bind ATP.</text>
</comment>
<dbReference type="HAMAP" id="MF_00365">
    <property type="entry name" value="RecF"/>
    <property type="match status" value="1"/>
</dbReference>
<evidence type="ECO:0000256" key="9">
    <source>
        <dbReference type="ARBA" id="ARBA00023125"/>
    </source>
</evidence>
<dbReference type="GO" id="GO:0006302">
    <property type="term" value="P:double-strand break repair"/>
    <property type="evidence" value="ECO:0007669"/>
    <property type="project" value="TreeGrafter"/>
</dbReference>
<feature type="binding site" evidence="12">
    <location>
        <begin position="30"/>
        <end position="37"/>
    </location>
    <ligand>
        <name>ATP</name>
        <dbReference type="ChEBI" id="CHEBI:30616"/>
    </ligand>
</feature>
<keyword evidence="9 12" id="KW-0238">DNA-binding</keyword>
<evidence type="ECO:0000259" key="14">
    <source>
        <dbReference type="Pfam" id="PF02463"/>
    </source>
</evidence>
<keyword evidence="11 12" id="KW-0742">SOS response</keyword>
<dbReference type="PANTHER" id="PTHR32182:SF0">
    <property type="entry name" value="DNA REPLICATION AND REPAIR PROTEIN RECF"/>
    <property type="match status" value="1"/>
</dbReference>
<dbReference type="EMBL" id="LZRT01000072">
    <property type="protein sequence ID" value="OUM87583.1"/>
    <property type="molecule type" value="Genomic_DNA"/>
</dbReference>
<feature type="domain" description="RecF/RecN/SMC N-terminal" evidence="14">
    <location>
        <begin position="2"/>
        <end position="363"/>
    </location>
</feature>
<dbReference type="GO" id="GO:0003697">
    <property type="term" value="F:single-stranded DNA binding"/>
    <property type="evidence" value="ECO:0007669"/>
    <property type="project" value="UniProtKB-UniRule"/>
</dbReference>
<dbReference type="AlphaFoldDB" id="A0A1Y3PJQ5"/>
<dbReference type="SUPFAM" id="SSF52540">
    <property type="entry name" value="P-loop containing nucleoside triphosphate hydrolases"/>
    <property type="match status" value="1"/>
</dbReference>
<evidence type="ECO:0000256" key="11">
    <source>
        <dbReference type="ARBA" id="ARBA00023236"/>
    </source>
</evidence>
<evidence type="ECO:0000313" key="15">
    <source>
        <dbReference type="EMBL" id="OUM87583.1"/>
    </source>
</evidence>
<keyword evidence="10 12" id="KW-0234">DNA repair</keyword>
<comment type="subcellular location">
    <subcellularLocation>
        <location evidence="1 12 13">Cytoplasm</location>
    </subcellularLocation>
</comment>
<evidence type="ECO:0000256" key="12">
    <source>
        <dbReference type="HAMAP-Rule" id="MF_00365"/>
    </source>
</evidence>
<evidence type="ECO:0000313" key="16">
    <source>
        <dbReference type="Proteomes" id="UP000196475"/>
    </source>
</evidence>
<dbReference type="InterPro" id="IPR027417">
    <property type="entry name" value="P-loop_NTPase"/>
</dbReference>
<evidence type="ECO:0000256" key="8">
    <source>
        <dbReference type="ARBA" id="ARBA00022840"/>
    </source>
</evidence>
<evidence type="ECO:0000256" key="5">
    <source>
        <dbReference type="ARBA" id="ARBA00022705"/>
    </source>
</evidence>
<keyword evidence="8 12" id="KW-0067">ATP-binding</keyword>